<dbReference type="EMBL" id="JAGMVJ010000008">
    <property type="protein sequence ID" value="KAH7088231.1"/>
    <property type="molecule type" value="Genomic_DNA"/>
</dbReference>
<reference evidence="2" key="1">
    <citation type="journal article" date="2021" name="Nat. Commun.">
        <title>Genetic determinants of endophytism in the Arabidopsis root mycobiome.</title>
        <authorList>
            <person name="Mesny F."/>
            <person name="Miyauchi S."/>
            <person name="Thiergart T."/>
            <person name="Pickel B."/>
            <person name="Atanasova L."/>
            <person name="Karlsson M."/>
            <person name="Huettel B."/>
            <person name="Barry K.W."/>
            <person name="Haridas S."/>
            <person name="Chen C."/>
            <person name="Bauer D."/>
            <person name="Andreopoulos W."/>
            <person name="Pangilinan J."/>
            <person name="LaButti K."/>
            <person name="Riley R."/>
            <person name="Lipzen A."/>
            <person name="Clum A."/>
            <person name="Drula E."/>
            <person name="Henrissat B."/>
            <person name="Kohler A."/>
            <person name="Grigoriev I.V."/>
            <person name="Martin F.M."/>
            <person name="Hacquard S."/>
        </authorList>
    </citation>
    <scope>NUCLEOTIDE SEQUENCE</scope>
    <source>
        <strain evidence="2">MPI-SDFR-AT-0120</strain>
    </source>
</reference>
<proteinExistence type="predicted"/>
<accession>A0A8K0R5M8</accession>
<evidence type="ECO:0000256" key="1">
    <source>
        <dbReference type="SAM" id="MobiDB-lite"/>
    </source>
</evidence>
<feature type="region of interest" description="Disordered" evidence="1">
    <location>
        <begin position="179"/>
        <end position="208"/>
    </location>
</feature>
<organism evidence="2 3">
    <name type="scientific">Paraphoma chrysanthemicola</name>
    <dbReference type="NCBI Taxonomy" id="798071"/>
    <lineage>
        <taxon>Eukaryota</taxon>
        <taxon>Fungi</taxon>
        <taxon>Dikarya</taxon>
        <taxon>Ascomycota</taxon>
        <taxon>Pezizomycotina</taxon>
        <taxon>Dothideomycetes</taxon>
        <taxon>Pleosporomycetidae</taxon>
        <taxon>Pleosporales</taxon>
        <taxon>Pleosporineae</taxon>
        <taxon>Phaeosphaeriaceae</taxon>
        <taxon>Paraphoma</taxon>
    </lineage>
</organism>
<keyword evidence="3" id="KW-1185">Reference proteome</keyword>
<dbReference type="Proteomes" id="UP000813461">
    <property type="component" value="Unassembled WGS sequence"/>
</dbReference>
<feature type="region of interest" description="Disordered" evidence="1">
    <location>
        <begin position="142"/>
        <end position="163"/>
    </location>
</feature>
<comment type="caution">
    <text evidence="2">The sequence shown here is derived from an EMBL/GenBank/DDBJ whole genome shotgun (WGS) entry which is preliminary data.</text>
</comment>
<dbReference type="AlphaFoldDB" id="A0A8K0R5M8"/>
<gene>
    <name evidence="2" type="ORF">FB567DRAFT_627981</name>
</gene>
<feature type="compositionally biased region" description="Acidic residues" evidence="1">
    <location>
        <begin position="515"/>
        <end position="525"/>
    </location>
</feature>
<protein>
    <submittedName>
        <fullName evidence="2">Uncharacterized protein</fullName>
    </submittedName>
</protein>
<evidence type="ECO:0000313" key="3">
    <source>
        <dbReference type="Proteomes" id="UP000813461"/>
    </source>
</evidence>
<name>A0A8K0R5M8_9PLEO</name>
<sequence>MSAFHVFACGTPSVVAAGAMSSAIQDSLVLLQILFIEVFQSDEDTPPSFPEKEALSDAAHLYFLSQFAKTTKLPDVPNTTRATLIGWFVDASVSSMIATKTSRVDSVPTRTIEESAAPTPAPQVPYMKTEEDDHDDMEALPSFPTPSRIGMGSRTVGDPMKSTYGTIRKPVIDLCSDSDADERRSIAGPRASSANSQQSLFVPDSMDERPFYGVSKEQSASKRQRVLEQSNLMTNATAFARFNNSRYRSTATASSASRAPVLSAPVPPFKQTEGVDISACGEHILGLIWSRGHAISPYVAQHINTAKTLTFRPMMGSPTGRKGSDGVYKRYADKHPSKYMDGQVMWSELAAGAGRGIFNFDTSNRVFFAERFPQYLNICGLSFKGQGLLNGFMRMVAKAPLKHEIMMHPIDIEAFARLCGFYPQIQQFLDICSKSAPITNIVNVCLECGDTFRGINTHKYSSHLKKHHAAPRGETKHDRCHFYPCNVIWSYQWQSDQHIKICEHRQAWFDAFGPDLEDAESDDTDSVFGSNADGEDDDEM</sequence>
<evidence type="ECO:0000313" key="2">
    <source>
        <dbReference type="EMBL" id="KAH7088231.1"/>
    </source>
</evidence>
<feature type="region of interest" description="Disordered" evidence="1">
    <location>
        <begin position="515"/>
        <end position="540"/>
    </location>
</feature>